<dbReference type="SFLD" id="SFLDG01129">
    <property type="entry name" value="C1.5:_HAD__Beta-PGM__Phosphata"/>
    <property type="match status" value="1"/>
</dbReference>
<name>A0A1G4M8J6_LACFM</name>
<dbReference type="Proteomes" id="UP000190831">
    <property type="component" value="Chromosome B"/>
</dbReference>
<feature type="binding site" evidence="6">
    <location>
        <begin position="112"/>
        <end position="113"/>
    </location>
    <ligand>
        <name>substrate</name>
    </ligand>
</feature>
<dbReference type="InterPro" id="IPR006439">
    <property type="entry name" value="HAD-SF_hydro_IA"/>
</dbReference>
<comment type="similarity">
    <text evidence="6">Belongs to the HAD-like hydrolase superfamily. MasA/MtnC family.</text>
</comment>
<evidence type="ECO:0000256" key="2">
    <source>
        <dbReference type="ARBA" id="ARBA00022723"/>
    </source>
</evidence>
<evidence type="ECO:0000256" key="6">
    <source>
        <dbReference type="HAMAP-Rule" id="MF_03117"/>
    </source>
</evidence>
<gene>
    <name evidence="6" type="primary">UTR4</name>
    <name evidence="7" type="ORF">LAFE_0B10990G</name>
</gene>
<protein>
    <recommendedName>
        <fullName evidence="6">Enolase-phosphatase E1</fullName>
        <ecNumber evidence="6">3.1.3.77</ecNumber>
    </recommendedName>
    <alternativeName>
        <fullName evidence="6">2,3-diketo-5-methylthio-1-phosphopentane phosphatase</fullName>
    </alternativeName>
</protein>
<keyword evidence="5 6" id="KW-0486">Methionine biosynthesis</keyword>
<evidence type="ECO:0000313" key="7">
    <source>
        <dbReference type="EMBL" id="SCW00170.1"/>
    </source>
</evidence>
<reference evidence="8" key="1">
    <citation type="submission" date="2016-03" db="EMBL/GenBank/DDBJ databases">
        <authorList>
            <person name="Devillers H."/>
        </authorList>
    </citation>
    <scope>NUCLEOTIDE SEQUENCE [LARGE SCALE GENOMIC DNA]</scope>
</reference>
<dbReference type="GO" id="GO:0000287">
    <property type="term" value="F:magnesium ion binding"/>
    <property type="evidence" value="ECO:0007669"/>
    <property type="project" value="UniProtKB-UniRule"/>
</dbReference>
<feature type="binding site" evidence="6">
    <location>
        <position position="177"/>
    </location>
    <ligand>
        <name>Mg(2+)</name>
        <dbReference type="ChEBI" id="CHEBI:18420"/>
    </ligand>
</feature>
<feature type="binding site" evidence="6">
    <location>
        <position position="152"/>
    </location>
    <ligand>
        <name>substrate</name>
    </ligand>
</feature>
<dbReference type="NCBIfam" id="TIGR01691">
    <property type="entry name" value="enolase-ppase"/>
    <property type="match status" value="1"/>
</dbReference>
<keyword evidence="3 6" id="KW-0378">Hydrolase</keyword>
<evidence type="ECO:0000256" key="4">
    <source>
        <dbReference type="ARBA" id="ARBA00022842"/>
    </source>
</evidence>
<dbReference type="EC" id="3.1.3.77" evidence="6"/>
<evidence type="ECO:0000256" key="1">
    <source>
        <dbReference type="ARBA" id="ARBA00022605"/>
    </source>
</evidence>
<dbReference type="PANTHER" id="PTHR20371">
    <property type="entry name" value="ENOLASE-PHOSPHATASE E1"/>
    <property type="match status" value="1"/>
</dbReference>
<keyword evidence="8" id="KW-1185">Reference proteome</keyword>
<dbReference type="CDD" id="cd01629">
    <property type="entry name" value="HAD_EP"/>
    <property type="match status" value="1"/>
</dbReference>
<dbReference type="SFLD" id="SFLDG01133">
    <property type="entry name" value="C1.5.4:_Enolase-phosphatase_Li"/>
    <property type="match status" value="1"/>
</dbReference>
<evidence type="ECO:0000313" key="8">
    <source>
        <dbReference type="Proteomes" id="UP000190831"/>
    </source>
</evidence>
<dbReference type="GO" id="GO:0043874">
    <property type="term" value="F:acireductone synthase activity"/>
    <property type="evidence" value="ECO:0007669"/>
    <property type="project" value="UniProtKB-EC"/>
</dbReference>
<dbReference type="InterPro" id="IPR027511">
    <property type="entry name" value="ENOPH1_eukaryotes"/>
</dbReference>
<dbReference type="Gene3D" id="1.10.720.60">
    <property type="match status" value="1"/>
</dbReference>
<organism evidence="7 8">
    <name type="scientific">Lachancea fermentati</name>
    <name type="common">Zygosaccharomyces fermentati</name>
    <dbReference type="NCBI Taxonomy" id="4955"/>
    <lineage>
        <taxon>Eukaryota</taxon>
        <taxon>Fungi</taxon>
        <taxon>Dikarya</taxon>
        <taxon>Ascomycota</taxon>
        <taxon>Saccharomycotina</taxon>
        <taxon>Saccharomycetes</taxon>
        <taxon>Saccharomycetales</taxon>
        <taxon>Saccharomycetaceae</taxon>
        <taxon>Lachancea</taxon>
    </lineage>
</organism>
<proteinExistence type="inferred from homology"/>
<dbReference type="InterPro" id="IPR023943">
    <property type="entry name" value="Enolase-ppase_E1"/>
</dbReference>
<accession>A0A1G4M8J6</accession>
<comment type="catalytic activity">
    <reaction evidence="6">
        <text>5-methylsulfanyl-2,3-dioxopentyl phosphate + H2O = 1,2-dihydroxy-5-(methylsulfanyl)pent-1-en-3-one + phosphate</text>
        <dbReference type="Rhea" id="RHEA:21700"/>
        <dbReference type="ChEBI" id="CHEBI:15377"/>
        <dbReference type="ChEBI" id="CHEBI:43474"/>
        <dbReference type="ChEBI" id="CHEBI:49252"/>
        <dbReference type="ChEBI" id="CHEBI:58828"/>
        <dbReference type="EC" id="3.1.3.77"/>
    </reaction>
</comment>
<dbReference type="GO" id="GO:0005634">
    <property type="term" value="C:nucleus"/>
    <property type="evidence" value="ECO:0007669"/>
    <property type="project" value="UniProtKB-SubCell"/>
</dbReference>
<dbReference type="InterPro" id="IPR036412">
    <property type="entry name" value="HAD-like_sf"/>
</dbReference>
<dbReference type="AlphaFoldDB" id="A0A1G4M8J6"/>
<dbReference type="Pfam" id="PF00702">
    <property type="entry name" value="Hydrolase"/>
    <property type="match status" value="1"/>
</dbReference>
<evidence type="ECO:0000256" key="5">
    <source>
        <dbReference type="ARBA" id="ARBA00023167"/>
    </source>
</evidence>
<dbReference type="SFLD" id="SFLDS00003">
    <property type="entry name" value="Haloacid_Dehalogenase"/>
    <property type="match status" value="1"/>
</dbReference>
<dbReference type="InterPro" id="IPR023214">
    <property type="entry name" value="HAD_sf"/>
</dbReference>
<dbReference type="NCBIfam" id="TIGR01549">
    <property type="entry name" value="HAD-SF-IA-v1"/>
    <property type="match status" value="1"/>
</dbReference>
<dbReference type="STRING" id="4955.A0A1G4M8J6"/>
<dbReference type="GO" id="GO:0019509">
    <property type="term" value="P:L-methionine salvage from methylthioadenosine"/>
    <property type="evidence" value="ECO:0007669"/>
    <property type="project" value="UniProtKB-UniRule"/>
</dbReference>
<keyword evidence="2 6" id="KW-0479">Metal-binding</keyword>
<dbReference type="SUPFAM" id="SSF56784">
    <property type="entry name" value="HAD-like"/>
    <property type="match status" value="1"/>
</dbReference>
<feature type="binding site" evidence="6">
    <location>
        <position position="11"/>
    </location>
    <ligand>
        <name>Mg(2+)</name>
        <dbReference type="ChEBI" id="CHEBI:18420"/>
    </ligand>
</feature>
<comment type="pathway">
    <text evidence="6">Amino-acid biosynthesis; L-methionine biosynthesis via salvage pathway; L-methionine from S-methyl-5-thio-alpha-D-ribose 1-phosphate: step 3/6.</text>
</comment>
<dbReference type="GO" id="GO:0005737">
    <property type="term" value="C:cytoplasm"/>
    <property type="evidence" value="ECO:0007669"/>
    <property type="project" value="UniProtKB-SubCell"/>
</dbReference>
<comment type="cofactor">
    <cofactor evidence="6">
        <name>Mg(2+)</name>
        <dbReference type="ChEBI" id="CHEBI:18420"/>
    </cofactor>
    <text evidence="6">Binds 1 Mg(2+) ion per subunit.</text>
</comment>
<comment type="pathway">
    <text evidence="6">Amino-acid biosynthesis; L-methionine biosynthesis via salvage pathway; L-methionine from S-methyl-5-thio-alpha-D-ribose 1-phosphate: step 4/6.</text>
</comment>
<keyword evidence="4 6" id="KW-0460">Magnesium</keyword>
<dbReference type="UniPathway" id="UPA00904">
    <property type="reaction ID" value="UER00876"/>
</dbReference>
<keyword evidence="1 6" id="KW-0028">Amino-acid biosynthesis</keyword>
<comment type="function">
    <text evidence="6">Bifunctional enzyme that catalyzes the enolization of 2,3-diketo-5-methylthiopentyl-1-phosphate (DK-MTP-1-P) into the intermediate 2-hydroxy-3-keto-5-methylthiopentenyl-1-phosphate (HK-MTPenyl-1-P), which is then dephosphorylated to form the acireductone 1,2-dihydroxy-3-keto-5-methylthiopentene (DHK-MTPene).</text>
</comment>
<dbReference type="HAMAP" id="MF_03117">
    <property type="entry name" value="Salvage_MtnC_euk"/>
    <property type="match status" value="1"/>
</dbReference>
<keyword evidence="6" id="KW-0539">Nucleus</keyword>
<feature type="binding site" evidence="6">
    <location>
        <position position="9"/>
    </location>
    <ligand>
        <name>Mg(2+)</name>
        <dbReference type="ChEBI" id="CHEBI:18420"/>
    </ligand>
</feature>
<evidence type="ECO:0000256" key="3">
    <source>
        <dbReference type="ARBA" id="ARBA00022801"/>
    </source>
</evidence>
<dbReference type="PANTHER" id="PTHR20371:SF1">
    <property type="entry name" value="ENOLASE-PHOSPHATASE E1"/>
    <property type="match status" value="1"/>
</dbReference>
<comment type="subcellular location">
    <subcellularLocation>
        <location evidence="6">Cytoplasm</location>
    </subcellularLocation>
    <subcellularLocation>
        <location evidence="6">Nucleus</location>
    </subcellularLocation>
</comment>
<keyword evidence="6" id="KW-0963">Cytoplasm</keyword>
<comment type="subunit">
    <text evidence="6">Monomer.</text>
</comment>
<sequence>MVYSAVILDIEGTVCPIAFVKDTLFPYFLRKVPTLVTSQDPVVRSLLGQFGTEQVENHIRKLVDRDVKDPILKQLQGYVWEEGYKSGEIRAPVYNDAVKFIQDVQVPIYIYSSGSVKAQKLLFAHVDTGKAQPEELCSKLSGFFDITTSGRKTDKQSYLNIISEINRKAETVLFVSDNVLELEAATKAGLRTMLAVRPGNAPIPKDTHFVEVRDFEQIKGF</sequence>
<dbReference type="OMA" id="EWDANGI"/>
<dbReference type="EMBL" id="LT598489">
    <property type="protein sequence ID" value="SCW00170.1"/>
    <property type="molecule type" value="Genomic_DNA"/>
</dbReference>
<dbReference type="OrthoDB" id="272500at2759"/>
<dbReference type="Gene3D" id="3.40.50.1000">
    <property type="entry name" value="HAD superfamily/HAD-like"/>
    <property type="match status" value="1"/>
</dbReference>